<dbReference type="KEGG" id="aab:A4R43_31180"/>
<keyword evidence="2" id="KW-0812">Transmembrane</keyword>
<protein>
    <submittedName>
        <fullName evidence="3">Oxidoreductase</fullName>
    </submittedName>
</protein>
<accession>A0A344LEA0</accession>
<gene>
    <name evidence="3" type="ORF">A4R43_31180</name>
</gene>
<evidence type="ECO:0000313" key="3">
    <source>
        <dbReference type="EMBL" id="AXB46374.1"/>
    </source>
</evidence>
<proteinExistence type="predicted"/>
<dbReference type="RefSeq" id="WP_113695425.1">
    <property type="nucleotide sequence ID" value="NZ_CP015163.1"/>
</dbReference>
<feature type="transmembrane region" description="Helical" evidence="2">
    <location>
        <begin position="759"/>
        <end position="783"/>
    </location>
</feature>
<keyword evidence="4" id="KW-1185">Reference proteome</keyword>
<dbReference type="AlphaFoldDB" id="A0A344LEA0"/>
<keyword evidence="2" id="KW-1133">Transmembrane helix</keyword>
<evidence type="ECO:0000256" key="2">
    <source>
        <dbReference type="SAM" id="Phobius"/>
    </source>
</evidence>
<dbReference type="EMBL" id="CP015163">
    <property type="protein sequence ID" value="AXB46374.1"/>
    <property type="molecule type" value="Genomic_DNA"/>
</dbReference>
<evidence type="ECO:0000313" key="4">
    <source>
        <dbReference type="Proteomes" id="UP000250434"/>
    </source>
</evidence>
<keyword evidence="2" id="KW-0472">Membrane</keyword>
<evidence type="ECO:0000256" key="1">
    <source>
        <dbReference type="SAM" id="MobiDB-lite"/>
    </source>
</evidence>
<feature type="region of interest" description="Disordered" evidence="1">
    <location>
        <begin position="1"/>
        <end position="29"/>
    </location>
</feature>
<organism evidence="3 4">
    <name type="scientific">Amycolatopsis albispora</name>
    <dbReference type="NCBI Taxonomy" id="1804986"/>
    <lineage>
        <taxon>Bacteria</taxon>
        <taxon>Bacillati</taxon>
        <taxon>Actinomycetota</taxon>
        <taxon>Actinomycetes</taxon>
        <taxon>Pseudonocardiales</taxon>
        <taxon>Pseudonocardiaceae</taxon>
        <taxon>Amycolatopsis</taxon>
    </lineage>
</organism>
<name>A0A344LEA0_9PSEU</name>
<dbReference type="Proteomes" id="UP000250434">
    <property type="component" value="Chromosome"/>
</dbReference>
<reference evidence="3 4" key="1">
    <citation type="submission" date="2016-04" db="EMBL/GenBank/DDBJ databases">
        <title>Complete genome sequence and analysis of deep-sea sediment isolate, Amycolatopsis sp. WP1.</title>
        <authorList>
            <person name="Wang H."/>
            <person name="Chen S."/>
            <person name="Wu Q."/>
        </authorList>
    </citation>
    <scope>NUCLEOTIDE SEQUENCE [LARGE SCALE GENOMIC DNA]</scope>
    <source>
        <strain evidence="3 4">WP1</strain>
    </source>
</reference>
<dbReference type="OrthoDB" id="5194370at2"/>
<sequence>MVVFRRGGARDDHEPGDPPEPADAFDPFDPEPDLRYEIRAEDLIRPLIMPEPGRLLRLRKQPTNAPLVQVEDAYITGRFDLRALDLEYLFRFERCRFEEPPDVREATLLGLVFRRCWLPGLKARNMRSRNDVRLIRCAVEVEHTVKGHSETAVQRGDDRERGRPDAAINLTDAAIEGSVVLTRTRIEHSRGKAIQADRLEITGALLAYRLEADGEIRVPGLKTGGNVNFSGATLHNPDGFALNGNGLHIGGSLLCEVDTYGPPKARKRFSANGIIYLPSAKVDSDIVLRGARLHTSQHGPIVVDQWKSRDPYLDPRPAISADRLRVDGNVELSDDFRATGTIRMVNAHIGGTLRLAHAEISVARGYVEPYYDRALHIDGTEINGDIEATSLTVPMGQCRLSDVTVGGNVLAWNATLQHHERDVFSARRAKIAGNLHLTDATVEGTLRLQGIEVGGSIDLYGTDVSKPAVRPNTSFSVDVRAGRIGRDLVFTANRERRFHAEGGVNLDGAVVARRVDLSGAVLQSSERDGIALDLGSVSADEFALMPDIAPRGQVVLAGAHCVTLDDNPELWEATGGLDLEDFRYDSMKVPIGIKDDAAVDQRIRLLRRAMGGYRPGPYDQLAEMLRTSGNEEHASTVLFKKQQFRYESLADGYRFLGPLVRLWSWLQRSMVGYGYRPGRAVGWLLLLLIAGSVWFATGHTDHPCLTDTENYAQSGGRCAVNSDDKGLEWSPVLYTVDLLVPIVDFGNKGRWFMEGADKWVAVGFTAMGWTLATTVAAGVTRALRRN</sequence>